<dbReference type="EMBL" id="MK473373">
    <property type="protein sequence ID" value="QBJ04541.1"/>
    <property type="molecule type" value="Genomic_DNA"/>
</dbReference>
<sequence>MIPKNLTIGCKALITTNDWFIAPDGGSYKAAFGTVHAVLDSQQALGVKTNARSTNWYVELGSLTIAGCQIHYAFKTEQCNLGPAKSYNVKEGQLNEYVQPSNIYDADKEYEPCLHTLTN</sequence>
<dbReference type="GeneID" id="55011799"/>
<dbReference type="Proteomes" id="UP000293575">
    <property type="component" value="Segment"/>
</dbReference>
<dbReference type="RefSeq" id="YP_009820363.1">
    <property type="nucleotide sequence ID" value="NC_048166.1"/>
</dbReference>
<name>A0A481W617_9CAUD</name>
<keyword evidence="2" id="KW-1185">Reference proteome</keyword>
<dbReference type="KEGG" id="vg:55011799"/>
<proteinExistence type="predicted"/>
<protein>
    <submittedName>
        <fullName evidence="1">Uncharacterized protein</fullName>
    </submittedName>
</protein>
<evidence type="ECO:0000313" key="1">
    <source>
        <dbReference type="EMBL" id="QBJ04541.1"/>
    </source>
</evidence>
<evidence type="ECO:0000313" key="2">
    <source>
        <dbReference type="Proteomes" id="UP000293575"/>
    </source>
</evidence>
<accession>A0A481W617</accession>
<reference evidence="1" key="1">
    <citation type="submission" date="2019-01" db="EMBL/GenBank/DDBJ databases">
        <authorList>
            <person name="Hylling O."/>
            <person name="Carstens A.B."/>
            <person name="Hansen L.H."/>
        </authorList>
    </citation>
    <scope>NUCLEOTIDE SEQUENCE [LARGE SCALE GENOMIC DNA]</scope>
</reference>
<organism evidence="1 2">
    <name type="scientific">Pseudomonas phage Lana</name>
    <dbReference type="NCBI Taxonomy" id="2530172"/>
    <lineage>
        <taxon>Viruses</taxon>
        <taxon>Duplodnaviria</taxon>
        <taxon>Heunggongvirae</taxon>
        <taxon>Uroviricota</taxon>
        <taxon>Caudoviricetes</taxon>
        <taxon>Lanavirus</taxon>
        <taxon>Lanavirus lana</taxon>
    </lineage>
</organism>